<evidence type="ECO:0000313" key="2">
    <source>
        <dbReference type="Proteomes" id="UP000198341"/>
    </source>
</evidence>
<protein>
    <submittedName>
        <fullName evidence="1">Uncharacterized protein</fullName>
    </submittedName>
</protein>
<keyword evidence="2" id="KW-1185">Reference proteome</keyword>
<dbReference type="AlphaFoldDB" id="K8F4D9"/>
<dbReference type="RefSeq" id="XP_007511332.1">
    <property type="nucleotide sequence ID" value="XM_007511270.1"/>
</dbReference>
<evidence type="ECO:0000313" key="1">
    <source>
        <dbReference type="EMBL" id="CCO66892.1"/>
    </source>
</evidence>
<accession>K8F4D9</accession>
<gene>
    <name evidence="1" type="ORF">Bathy09g00930</name>
</gene>
<name>K8F4D9_9CHLO</name>
<sequence length="192" mass="22124">MASDEDTAIVQYYLEHVSRNFLERNQRMVKRAAMYCCKFGYEKTLRLVVETVRRRAPMVSPWSPWCLFWCKQGGYGDILNFCVQNGCPEVHLYDNNELYSQGVLGRSIRLGVPYYRKCMRAENRPKNLPYCCELHRTCCTCAGFGHIMKTVRIPRTGGSFQEKSICDACRGLGVFPERDRDGDIFFDAVLAA</sequence>
<dbReference type="Proteomes" id="UP000198341">
    <property type="component" value="Chromosome 9"/>
</dbReference>
<proteinExistence type="predicted"/>
<dbReference type="GeneID" id="19013600"/>
<reference evidence="1 2" key="1">
    <citation type="submission" date="2011-10" db="EMBL/GenBank/DDBJ databases">
        <authorList>
            <person name="Genoscope - CEA"/>
        </authorList>
    </citation>
    <scope>NUCLEOTIDE SEQUENCE [LARGE SCALE GENOMIC DNA]</scope>
    <source>
        <strain evidence="1 2">RCC 1105</strain>
    </source>
</reference>
<dbReference type="KEGG" id="bpg:Bathy09g00930"/>
<organism evidence="1 2">
    <name type="scientific">Bathycoccus prasinos</name>
    <dbReference type="NCBI Taxonomy" id="41875"/>
    <lineage>
        <taxon>Eukaryota</taxon>
        <taxon>Viridiplantae</taxon>
        <taxon>Chlorophyta</taxon>
        <taxon>Mamiellophyceae</taxon>
        <taxon>Mamiellales</taxon>
        <taxon>Bathycoccaceae</taxon>
        <taxon>Bathycoccus</taxon>
    </lineage>
</organism>
<dbReference type="EMBL" id="FO082270">
    <property type="protein sequence ID" value="CCO66892.1"/>
    <property type="molecule type" value="Genomic_DNA"/>
</dbReference>